<accession>A0A0D0BSG1</accession>
<evidence type="ECO:0000259" key="1">
    <source>
        <dbReference type="Pfam" id="PF03417"/>
    </source>
</evidence>
<protein>
    <recommendedName>
        <fullName evidence="1">Peptidase C45 hydrolase domain-containing protein</fullName>
    </recommendedName>
</protein>
<feature type="domain" description="Peptidase C45 hydrolase" evidence="1">
    <location>
        <begin position="121"/>
        <end position="294"/>
    </location>
</feature>
<gene>
    <name evidence="2" type="ORF">GYMLUDRAFT_45508</name>
</gene>
<evidence type="ECO:0000313" key="3">
    <source>
        <dbReference type="Proteomes" id="UP000053593"/>
    </source>
</evidence>
<dbReference type="InterPro" id="IPR005079">
    <property type="entry name" value="Peptidase_C45_hydrolase"/>
</dbReference>
<proteinExistence type="predicted"/>
<dbReference type="InterPro" id="IPR047794">
    <property type="entry name" value="C45_proenzyme-like"/>
</dbReference>
<dbReference type="AlphaFoldDB" id="A0A0D0BSG1"/>
<reference evidence="2 3" key="1">
    <citation type="submission" date="2014-04" db="EMBL/GenBank/DDBJ databases">
        <title>Evolutionary Origins and Diversification of the Mycorrhizal Mutualists.</title>
        <authorList>
            <consortium name="DOE Joint Genome Institute"/>
            <consortium name="Mycorrhizal Genomics Consortium"/>
            <person name="Kohler A."/>
            <person name="Kuo A."/>
            <person name="Nagy L.G."/>
            <person name="Floudas D."/>
            <person name="Copeland A."/>
            <person name="Barry K.W."/>
            <person name="Cichocki N."/>
            <person name="Veneault-Fourrey C."/>
            <person name="LaButti K."/>
            <person name="Lindquist E.A."/>
            <person name="Lipzen A."/>
            <person name="Lundell T."/>
            <person name="Morin E."/>
            <person name="Murat C."/>
            <person name="Riley R."/>
            <person name="Ohm R."/>
            <person name="Sun H."/>
            <person name="Tunlid A."/>
            <person name="Henrissat B."/>
            <person name="Grigoriev I.V."/>
            <person name="Hibbett D.S."/>
            <person name="Martin F."/>
        </authorList>
    </citation>
    <scope>NUCLEOTIDE SEQUENCE [LARGE SCALE GENOMIC DNA]</scope>
    <source>
        <strain evidence="2 3">FD-317 M1</strain>
    </source>
</reference>
<name>A0A0D0BSG1_9AGAR</name>
<dbReference type="PANTHER" id="PTHR34180:SF1">
    <property type="entry name" value="BETA-ALANYL-DOPAMINE_CARCININE HYDROLASE"/>
    <property type="match status" value="1"/>
</dbReference>
<dbReference type="HOGENOM" id="CLU_037787_0_1_1"/>
<evidence type="ECO:0000313" key="2">
    <source>
        <dbReference type="EMBL" id="KIK58296.1"/>
    </source>
</evidence>
<dbReference type="PANTHER" id="PTHR34180">
    <property type="entry name" value="PEPTIDASE C45"/>
    <property type="match status" value="1"/>
</dbReference>
<dbReference type="Gene3D" id="1.10.10.2120">
    <property type="match status" value="1"/>
</dbReference>
<dbReference type="Gene3D" id="3.60.60.10">
    <property type="entry name" value="Penicillin V Acylase, Chain A"/>
    <property type="match status" value="1"/>
</dbReference>
<dbReference type="InterPro" id="IPR047801">
    <property type="entry name" value="Peptidase_C45"/>
</dbReference>
<dbReference type="Pfam" id="PF03417">
    <property type="entry name" value="AAT"/>
    <property type="match status" value="1"/>
</dbReference>
<dbReference type="Proteomes" id="UP000053593">
    <property type="component" value="Unassembled WGS sequence"/>
</dbReference>
<dbReference type="NCBIfam" id="NF040521">
    <property type="entry name" value="C45_proenzyme"/>
    <property type="match status" value="1"/>
</dbReference>
<organism evidence="2 3">
    <name type="scientific">Collybiopsis luxurians FD-317 M1</name>
    <dbReference type="NCBI Taxonomy" id="944289"/>
    <lineage>
        <taxon>Eukaryota</taxon>
        <taxon>Fungi</taxon>
        <taxon>Dikarya</taxon>
        <taxon>Basidiomycota</taxon>
        <taxon>Agaricomycotina</taxon>
        <taxon>Agaricomycetes</taxon>
        <taxon>Agaricomycetidae</taxon>
        <taxon>Agaricales</taxon>
        <taxon>Marasmiineae</taxon>
        <taxon>Omphalotaceae</taxon>
        <taxon>Collybiopsis</taxon>
        <taxon>Collybiopsis luxurians</taxon>
    </lineage>
</organism>
<dbReference type="OrthoDB" id="189997at2759"/>
<sequence length="382" mass="42381">MSPVYPRLHLEGTSYEIGVAHGTHLSSQIRSQIQIYAEMFQQTSKLSWSEVHSVARQFQNSLSKLLPEIYEEMTGIAKGADVDILDIIALNARSEIALGLYSEVSDGCTALGWKHYPSSERDEVILAQNWDWTPRVQQNLAMMSISQPGKPQIYMITEAGVVGKIGFNSSSVGVCLNAIRAHPMDTNKLPIHIALRLCLESTSAQAAIEKLNTLGGVASAQHILIADPCGPLCLELSPLGNVVIHPHDDAVPGYIAHTNHFLQNKFVKEAKVWLPDSPIRLQRINQLAYDLTLSSGTRRVSSRDITNDALRAHIFSDTFNAPVSICRFGDMTRPETTRSTTLFCIVMRFSMNSDPWAEVVWGKPESGATEEVCRMPWFEVHL</sequence>
<keyword evidence="3" id="KW-1185">Reference proteome</keyword>
<dbReference type="EMBL" id="KN834786">
    <property type="protein sequence ID" value="KIK58296.1"/>
    <property type="molecule type" value="Genomic_DNA"/>
</dbReference>